<name>A0A1G5RS70_PSEXY</name>
<dbReference type="InterPro" id="IPR027417">
    <property type="entry name" value="P-loop_NTPase"/>
</dbReference>
<dbReference type="Gene3D" id="3.40.630.30">
    <property type="match status" value="1"/>
</dbReference>
<gene>
    <name evidence="2" type="ORF">SAMN02910350_00473</name>
</gene>
<dbReference type="Proteomes" id="UP000199428">
    <property type="component" value="Unassembled WGS sequence"/>
</dbReference>
<dbReference type="PROSITE" id="PS51186">
    <property type="entry name" value="GNAT"/>
    <property type="match status" value="1"/>
</dbReference>
<sequence>MIFQDNIIKEYLRNVYFITGTPCGGKTTVSRALSKKFGIPVYDIDEHFPVHQALSDKEHQPNMNKRFGSADEFFGREPEEYKQWLLDNTREQLDFVLLDLIRLSQNGSVICDCHLTLDQAKTLTEPSRIAFMLREPVDIVDEYCNRPDHQGFKEFMESATNPEAAKANCNETLCSLNANPYNSIKNSDYFWLERDENRTVEETANLVAKHFGWCLPEDFEIQKVDKGTPLAEELVKFIEGCSWVDVKEHIANLVRNWEFSDWETMFIAKVKGNIVGMTSVMKEDYYPLPDLYPWVSCVFVTEEYRGHRISGKLIDYANEYLKEQGFTRSYIPTPWENAGLYEHFGYSFVKEITNYGGDDDFLYSKEIK</sequence>
<organism evidence="2 3">
    <name type="scientific">Pseudobutyrivibrio xylanivorans</name>
    <dbReference type="NCBI Taxonomy" id="185007"/>
    <lineage>
        <taxon>Bacteria</taxon>
        <taxon>Bacillati</taxon>
        <taxon>Bacillota</taxon>
        <taxon>Clostridia</taxon>
        <taxon>Lachnospirales</taxon>
        <taxon>Lachnospiraceae</taxon>
        <taxon>Pseudobutyrivibrio</taxon>
    </lineage>
</organism>
<evidence type="ECO:0000259" key="1">
    <source>
        <dbReference type="PROSITE" id="PS51186"/>
    </source>
</evidence>
<reference evidence="2 3" key="1">
    <citation type="submission" date="2016-10" db="EMBL/GenBank/DDBJ databases">
        <authorList>
            <person name="de Groot N.N."/>
        </authorList>
    </citation>
    <scope>NUCLEOTIDE SEQUENCE [LARGE SCALE GENOMIC DNA]</scope>
    <source>
        <strain evidence="2 3">DSM 10317</strain>
    </source>
</reference>
<dbReference type="GO" id="GO:0005840">
    <property type="term" value="C:ribosome"/>
    <property type="evidence" value="ECO:0007669"/>
    <property type="project" value="UniProtKB-KW"/>
</dbReference>
<dbReference type="RefSeq" id="WP_242870384.1">
    <property type="nucleotide sequence ID" value="NZ_FMWK01000002.1"/>
</dbReference>
<dbReference type="CDD" id="cd04301">
    <property type="entry name" value="NAT_SF"/>
    <property type="match status" value="1"/>
</dbReference>
<proteinExistence type="predicted"/>
<keyword evidence="2" id="KW-0687">Ribonucleoprotein</keyword>
<evidence type="ECO:0000313" key="2">
    <source>
        <dbReference type="EMBL" id="SCZ76836.1"/>
    </source>
</evidence>
<dbReference type="InterPro" id="IPR000182">
    <property type="entry name" value="GNAT_dom"/>
</dbReference>
<dbReference type="AlphaFoldDB" id="A0A1G5RS70"/>
<protein>
    <submittedName>
        <fullName evidence="2">Ribosomal protein S18 acetylase RimI</fullName>
    </submittedName>
</protein>
<dbReference type="SUPFAM" id="SSF55729">
    <property type="entry name" value="Acyl-CoA N-acyltransferases (Nat)"/>
    <property type="match status" value="1"/>
</dbReference>
<dbReference type="InterPro" id="IPR016181">
    <property type="entry name" value="Acyl_CoA_acyltransferase"/>
</dbReference>
<keyword evidence="2" id="KW-0689">Ribosomal protein</keyword>
<feature type="domain" description="N-acetyltransferase" evidence="1">
    <location>
        <begin position="219"/>
        <end position="368"/>
    </location>
</feature>
<accession>A0A1G5RS70</accession>
<dbReference type="SUPFAM" id="SSF52540">
    <property type="entry name" value="P-loop containing nucleoside triphosphate hydrolases"/>
    <property type="match status" value="1"/>
</dbReference>
<dbReference type="EMBL" id="FMWK01000002">
    <property type="protein sequence ID" value="SCZ76836.1"/>
    <property type="molecule type" value="Genomic_DNA"/>
</dbReference>
<dbReference type="Gene3D" id="3.40.50.300">
    <property type="entry name" value="P-loop containing nucleotide triphosphate hydrolases"/>
    <property type="match status" value="1"/>
</dbReference>
<evidence type="ECO:0000313" key="3">
    <source>
        <dbReference type="Proteomes" id="UP000199428"/>
    </source>
</evidence>
<dbReference type="Pfam" id="PF13508">
    <property type="entry name" value="Acetyltransf_7"/>
    <property type="match status" value="1"/>
</dbReference>
<dbReference type="GO" id="GO:0016747">
    <property type="term" value="F:acyltransferase activity, transferring groups other than amino-acyl groups"/>
    <property type="evidence" value="ECO:0007669"/>
    <property type="project" value="InterPro"/>
</dbReference>